<name>A0A3B0VD47_9ZZZZ</name>
<accession>A0A3B0VD47</accession>
<protein>
    <submittedName>
        <fullName evidence="1">Uncharacterized protein</fullName>
    </submittedName>
</protein>
<evidence type="ECO:0000313" key="1">
    <source>
        <dbReference type="EMBL" id="VAW29876.1"/>
    </source>
</evidence>
<proteinExistence type="predicted"/>
<dbReference type="EMBL" id="UOEU01000009">
    <property type="protein sequence ID" value="VAW29876.1"/>
    <property type="molecule type" value="Genomic_DNA"/>
</dbReference>
<organism evidence="1">
    <name type="scientific">hydrothermal vent metagenome</name>
    <dbReference type="NCBI Taxonomy" id="652676"/>
    <lineage>
        <taxon>unclassified sequences</taxon>
        <taxon>metagenomes</taxon>
        <taxon>ecological metagenomes</taxon>
    </lineage>
</organism>
<dbReference type="AlphaFoldDB" id="A0A3B0VD47"/>
<reference evidence="1" key="1">
    <citation type="submission" date="2018-06" db="EMBL/GenBank/DDBJ databases">
        <authorList>
            <person name="Zhirakovskaya E."/>
        </authorList>
    </citation>
    <scope>NUCLEOTIDE SEQUENCE</scope>
</reference>
<sequence length="57" mass="6406">MKITHFPLIRLFLPILLAVVLMSFVATAVSTLSAAPTAKRNVAIINLYNQHFRGYYV</sequence>
<gene>
    <name evidence="1" type="ORF">MNBD_CHLOROFLEXI01-4234</name>
</gene>